<keyword evidence="2" id="KW-1185">Reference proteome</keyword>
<accession>A0ABN7XMD5</accession>
<reference evidence="1 2" key="1">
    <citation type="submission" date="2021-06" db="EMBL/GenBank/DDBJ databases">
        <authorList>
            <person name="Kallberg Y."/>
            <person name="Tangrot J."/>
            <person name="Rosling A."/>
        </authorList>
    </citation>
    <scope>NUCLEOTIDE SEQUENCE [LARGE SCALE GENOMIC DNA]</scope>
    <source>
        <strain evidence="1 2">120-4 pot B 10/14</strain>
    </source>
</reference>
<organism evidence="1 2">
    <name type="scientific">Gigaspora margarita</name>
    <dbReference type="NCBI Taxonomy" id="4874"/>
    <lineage>
        <taxon>Eukaryota</taxon>
        <taxon>Fungi</taxon>
        <taxon>Fungi incertae sedis</taxon>
        <taxon>Mucoromycota</taxon>
        <taxon>Glomeromycotina</taxon>
        <taxon>Glomeromycetes</taxon>
        <taxon>Diversisporales</taxon>
        <taxon>Gigasporaceae</taxon>
        <taxon>Gigaspora</taxon>
    </lineage>
</organism>
<sequence length="71" mass="8649">KFKEFDDFKCILKNIRDELIVQLSESTCAISNLSDQFNITPIPIQKNIEEQFWFISHRENYDKKYFEELKE</sequence>
<gene>
    <name evidence="1" type="ORF">GMARGA_LOCUS43910</name>
</gene>
<evidence type="ECO:0000313" key="2">
    <source>
        <dbReference type="Proteomes" id="UP000789901"/>
    </source>
</evidence>
<dbReference type="EMBL" id="CAJVQB010145777">
    <property type="protein sequence ID" value="CAG8855089.1"/>
    <property type="molecule type" value="Genomic_DNA"/>
</dbReference>
<proteinExistence type="predicted"/>
<feature type="non-terminal residue" evidence="1">
    <location>
        <position position="1"/>
    </location>
</feature>
<name>A0ABN7XMD5_GIGMA</name>
<protein>
    <submittedName>
        <fullName evidence="1">25101_t:CDS:1</fullName>
    </submittedName>
</protein>
<dbReference type="Proteomes" id="UP000789901">
    <property type="component" value="Unassembled WGS sequence"/>
</dbReference>
<evidence type="ECO:0000313" key="1">
    <source>
        <dbReference type="EMBL" id="CAG8855089.1"/>
    </source>
</evidence>
<comment type="caution">
    <text evidence="1">The sequence shown here is derived from an EMBL/GenBank/DDBJ whole genome shotgun (WGS) entry which is preliminary data.</text>
</comment>